<keyword evidence="7" id="KW-0805">Transcription regulation</keyword>
<dbReference type="PANTHER" id="PTHR14003">
    <property type="entry name" value="TRANSCRIPTIONAL REPRESSOR PROTEIN YY"/>
    <property type="match status" value="1"/>
</dbReference>
<dbReference type="FunFam" id="3.30.160.60:FF:000508">
    <property type="entry name" value="Myeloid zinc finger 1"/>
    <property type="match status" value="1"/>
</dbReference>
<evidence type="ECO:0000313" key="14">
    <source>
        <dbReference type="Ensembl" id="ENSFHEP00000010066.1"/>
    </source>
</evidence>
<dbReference type="InterPro" id="IPR013087">
    <property type="entry name" value="Znf_C2H2_type"/>
</dbReference>
<keyword evidence="4" id="KW-0677">Repeat</keyword>
<dbReference type="SUPFAM" id="SSF57667">
    <property type="entry name" value="beta-beta-alpha zinc fingers"/>
    <property type="match status" value="3"/>
</dbReference>
<evidence type="ECO:0000256" key="9">
    <source>
        <dbReference type="ARBA" id="ARBA00023163"/>
    </source>
</evidence>
<dbReference type="Ensembl" id="ENSFHET00000031049.1">
    <property type="protein sequence ID" value="ENSFHEP00000010066.1"/>
    <property type="gene ID" value="ENSFHEG00000011378.1"/>
</dbReference>
<accession>A0A3Q2PBN9</accession>
<comment type="similarity">
    <text evidence="2">Belongs to the krueppel C2H2-type zinc-finger protein family.</text>
</comment>
<dbReference type="GO" id="GO:0042802">
    <property type="term" value="F:identical protein binding"/>
    <property type="evidence" value="ECO:0007669"/>
    <property type="project" value="UniProtKB-ARBA"/>
</dbReference>
<dbReference type="PROSITE" id="PS50157">
    <property type="entry name" value="ZINC_FINGER_C2H2_2"/>
    <property type="match status" value="5"/>
</dbReference>
<evidence type="ECO:0000256" key="2">
    <source>
        <dbReference type="ARBA" id="ARBA00006991"/>
    </source>
</evidence>
<keyword evidence="10" id="KW-0539">Nucleus</keyword>
<evidence type="ECO:0000259" key="13">
    <source>
        <dbReference type="PROSITE" id="PS50157"/>
    </source>
</evidence>
<evidence type="ECO:0000256" key="4">
    <source>
        <dbReference type="ARBA" id="ARBA00022737"/>
    </source>
</evidence>
<dbReference type="FunFam" id="3.30.160.60:FF:001506">
    <property type="entry name" value="Zinc finger protein"/>
    <property type="match status" value="1"/>
</dbReference>
<dbReference type="InterPro" id="IPR036236">
    <property type="entry name" value="Znf_C2H2_sf"/>
</dbReference>
<evidence type="ECO:0000256" key="8">
    <source>
        <dbReference type="ARBA" id="ARBA00023125"/>
    </source>
</evidence>
<dbReference type="GO" id="GO:0008270">
    <property type="term" value="F:zinc ion binding"/>
    <property type="evidence" value="ECO:0007669"/>
    <property type="project" value="UniProtKB-KW"/>
</dbReference>
<keyword evidence="5 11" id="KW-0863">Zinc-finger</keyword>
<comment type="subcellular location">
    <subcellularLocation>
        <location evidence="1">Nucleus</location>
    </subcellularLocation>
</comment>
<dbReference type="FunFam" id="3.30.160.60:FF:000512">
    <property type="entry name" value="zinc finger protein 197 isoform X1"/>
    <property type="match status" value="1"/>
</dbReference>
<feature type="compositionally biased region" description="Basic and acidic residues" evidence="12">
    <location>
        <begin position="84"/>
        <end position="117"/>
    </location>
</feature>
<feature type="domain" description="C2H2-type" evidence="13">
    <location>
        <begin position="243"/>
        <end position="270"/>
    </location>
</feature>
<dbReference type="AlphaFoldDB" id="A0A3Q2PBN9"/>
<evidence type="ECO:0000256" key="6">
    <source>
        <dbReference type="ARBA" id="ARBA00022833"/>
    </source>
</evidence>
<sequence>MSSVQHLREFISERLTAAAEEIFGVFHRTIAQYEEEMDRQRRLLDAAWRPGGSLREADPSQTFPYVAEEFPAHQHLTTQEEISGLDREEPEPPRVKEEGEELRISHEEEQLGLKQEADPPMGAPAYEGGSHSEPEPGSFLFNSVSASESRDPGGSWSRPSECAGNPELSRSRNSENQSKADRADWTLKCDVCGKAFNKASELRAHYRIHTGEKPFSCPTCQKAFTFKSNLRVHMRTHTNEAPFSCQTCDKVFKHRSSLMVHCRSHTGERPYVCATCGKRFTDKSSLKQHSVTHTGDRMYSCALCGRGFNRSSYLLQHMKVHTPESFSNVT</sequence>
<feature type="domain" description="C2H2-type" evidence="13">
    <location>
        <begin position="271"/>
        <end position="298"/>
    </location>
</feature>
<evidence type="ECO:0000256" key="5">
    <source>
        <dbReference type="ARBA" id="ARBA00022771"/>
    </source>
</evidence>
<evidence type="ECO:0000256" key="10">
    <source>
        <dbReference type="ARBA" id="ARBA00023242"/>
    </source>
</evidence>
<dbReference type="GO" id="GO:0000978">
    <property type="term" value="F:RNA polymerase II cis-regulatory region sequence-specific DNA binding"/>
    <property type="evidence" value="ECO:0007669"/>
    <property type="project" value="TreeGrafter"/>
</dbReference>
<feature type="region of interest" description="Disordered" evidence="12">
    <location>
        <begin position="71"/>
        <end position="180"/>
    </location>
</feature>
<keyword evidence="3" id="KW-0479">Metal-binding</keyword>
<reference evidence="14" key="1">
    <citation type="submission" date="2025-08" db="UniProtKB">
        <authorList>
            <consortium name="Ensembl"/>
        </authorList>
    </citation>
    <scope>IDENTIFICATION</scope>
</reference>
<dbReference type="GO" id="GO:0000785">
    <property type="term" value="C:chromatin"/>
    <property type="evidence" value="ECO:0007669"/>
    <property type="project" value="TreeGrafter"/>
</dbReference>
<feature type="domain" description="C2H2-type" evidence="13">
    <location>
        <begin position="215"/>
        <end position="242"/>
    </location>
</feature>
<organism evidence="14 15">
    <name type="scientific">Fundulus heteroclitus</name>
    <name type="common">Killifish</name>
    <name type="synonym">Mummichog</name>
    <dbReference type="NCBI Taxonomy" id="8078"/>
    <lineage>
        <taxon>Eukaryota</taxon>
        <taxon>Metazoa</taxon>
        <taxon>Chordata</taxon>
        <taxon>Craniata</taxon>
        <taxon>Vertebrata</taxon>
        <taxon>Euteleostomi</taxon>
        <taxon>Actinopterygii</taxon>
        <taxon>Neopterygii</taxon>
        <taxon>Teleostei</taxon>
        <taxon>Neoteleostei</taxon>
        <taxon>Acanthomorphata</taxon>
        <taxon>Ovalentaria</taxon>
        <taxon>Atherinomorphae</taxon>
        <taxon>Cyprinodontiformes</taxon>
        <taxon>Fundulidae</taxon>
        <taxon>Fundulus</taxon>
    </lineage>
</organism>
<proteinExistence type="inferred from homology"/>
<keyword evidence="15" id="KW-1185">Reference proteome</keyword>
<dbReference type="FunFam" id="3.30.160.60:FF:000744">
    <property type="entry name" value="zinc finger E-box-binding homeobox 1"/>
    <property type="match status" value="1"/>
</dbReference>
<keyword evidence="6" id="KW-0862">Zinc</keyword>
<evidence type="ECO:0000256" key="12">
    <source>
        <dbReference type="SAM" id="MobiDB-lite"/>
    </source>
</evidence>
<feature type="domain" description="C2H2-type" evidence="13">
    <location>
        <begin position="299"/>
        <end position="326"/>
    </location>
</feature>
<evidence type="ECO:0000256" key="7">
    <source>
        <dbReference type="ARBA" id="ARBA00023015"/>
    </source>
</evidence>
<dbReference type="PROSITE" id="PS00028">
    <property type="entry name" value="ZINC_FINGER_C2H2_1"/>
    <property type="match status" value="5"/>
</dbReference>
<dbReference type="Pfam" id="PF00096">
    <property type="entry name" value="zf-C2H2"/>
    <property type="match status" value="5"/>
</dbReference>
<dbReference type="GO" id="GO:0000981">
    <property type="term" value="F:DNA-binding transcription factor activity, RNA polymerase II-specific"/>
    <property type="evidence" value="ECO:0007669"/>
    <property type="project" value="TreeGrafter"/>
</dbReference>
<dbReference type="Proteomes" id="UP000265000">
    <property type="component" value="Unplaced"/>
</dbReference>
<dbReference type="GO" id="GO:0005667">
    <property type="term" value="C:transcription regulator complex"/>
    <property type="evidence" value="ECO:0007669"/>
    <property type="project" value="TreeGrafter"/>
</dbReference>
<protein>
    <recommendedName>
        <fullName evidence="13">C2H2-type domain-containing protein</fullName>
    </recommendedName>
</protein>
<evidence type="ECO:0000256" key="3">
    <source>
        <dbReference type="ARBA" id="ARBA00022723"/>
    </source>
</evidence>
<dbReference type="Gene3D" id="3.30.160.60">
    <property type="entry name" value="Classic Zinc Finger"/>
    <property type="match status" value="5"/>
</dbReference>
<dbReference type="GO" id="GO:0031519">
    <property type="term" value="C:PcG protein complex"/>
    <property type="evidence" value="ECO:0007669"/>
    <property type="project" value="TreeGrafter"/>
</dbReference>
<dbReference type="FunFam" id="3.30.160.60:FF:000384">
    <property type="entry name" value="Zinc finger protein 550"/>
    <property type="match status" value="1"/>
</dbReference>
<name>A0A3Q2PBN9_FUNHE</name>
<evidence type="ECO:0000256" key="11">
    <source>
        <dbReference type="PROSITE-ProRule" id="PRU00042"/>
    </source>
</evidence>
<keyword evidence="9" id="KW-0804">Transcription</keyword>
<dbReference type="GeneTree" id="ENSGT00940000163513"/>
<evidence type="ECO:0000313" key="15">
    <source>
        <dbReference type="Proteomes" id="UP000265000"/>
    </source>
</evidence>
<feature type="compositionally biased region" description="Basic and acidic residues" evidence="12">
    <location>
        <begin position="169"/>
        <end position="180"/>
    </location>
</feature>
<dbReference type="SMART" id="SM00355">
    <property type="entry name" value="ZnF_C2H2"/>
    <property type="match status" value="5"/>
</dbReference>
<keyword evidence="8" id="KW-0238">DNA-binding</keyword>
<feature type="domain" description="C2H2-type" evidence="13">
    <location>
        <begin position="187"/>
        <end position="214"/>
    </location>
</feature>
<evidence type="ECO:0000256" key="1">
    <source>
        <dbReference type="ARBA" id="ARBA00004123"/>
    </source>
</evidence>
<reference evidence="14" key="2">
    <citation type="submission" date="2025-09" db="UniProtKB">
        <authorList>
            <consortium name="Ensembl"/>
        </authorList>
    </citation>
    <scope>IDENTIFICATION</scope>
</reference>
<dbReference type="PANTHER" id="PTHR14003:SF23">
    <property type="entry name" value="ZINC FINGER PROTEIN 143"/>
    <property type="match status" value="1"/>
</dbReference>